<gene>
    <name evidence="2" type="ORF">GUJ93_ZPchr0004g39733</name>
</gene>
<dbReference type="AlphaFoldDB" id="A0A8J5VMV0"/>
<evidence type="ECO:0000313" key="3">
    <source>
        <dbReference type="Proteomes" id="UP000729402"/>
    </source>
</evidence>
<organism evidence="2 3">
    <name type="scientific">Zizania palustris</name>
    <name type="common">Northern wild rice</name>
    <dbReference type="NCBI Taxonomy" id="103762"/>
    <lineage>
        <taxon>Eukaryota</taxon>
        <taxon>Viridiplantae</taxon>
        <taxon>Streptophyta</taxon>
        <taxon>Embryophyta</taxon>
        <taxon>Tracheophyta</taxon>
        <taxon>Spermatophyta</taxon>
        <taxon>Magnoliopsida</taxon>
        <taxon>Liliopsida</taxon>
        <taxon>Poales</taxon>
        <taxon>Poaceae</taxon>
        <taxon>BOP clade</taxon>
        <taxon>Oryzoideae</taxon>
        <taxon>Oryzeae</taxon>
        <taxon>Zizaniinae</taxon>
        <taxon>Zizania</taxon>
    </lineage>
</organism>
<feature type="region of interest" description="Disordered" evidence="1">
    <location>
        <begin position="1"/>
        <end position="58"/>
    </location>
</feature>
<reference evidence="2" key="1">
    <citation type="journal article" date="2021" name="bioRxiv">
        <title>Whole Genome Assembly and Annotation of Northern Wild Rice, Zizania palustris L., Supports a Whole Genome Duplication in the Zizania Genus.</title>
        <authorList>
            <person name="Haas M."/>
            <person name="Kono T."/>
            <person name="Macchietto M."/>
            <person name="Millas R."/>
            <person name="McGilp L."/>
            <person name="Shao M."/>
            <person name="Duquette J."/>
            <person name="Hirsch C.N."/>
            <person name="Kimball J."/>
        </authorList>
    </citation>
    <scope>NUCLEOTIDE SEQUENCE</scope>
    <source>
        <tissue evidence="2">Fresh leaf tissue</tissue>
    </source>
</reference>
<name>A0A8J5VMV0_ZIZPA</name>
<dbReference type="EMBL" id="JAAALK010000285">
    <property type="protein sequence ID" value="KAG8064321.1"/>
    <property type="molecule type" value="Genomic_DNA"/>
</dbReference>
<evidence type="ECO:0000256" key="1">
    <source>
        <dbReference type="SAM" id="MobiDB-lite"/>
    </source>
</evidence>
<protein>
    <submittedName>
        <fullName evidence="2">Uncharacterized protein</fullName>
    </submittedName>
</protein>
<sequence>MCQQALKKAPLKPSGPGALSGRAERTTESSSEASKPAPKKSRPGTLGTRLARSKSIGGAEEEPILVRKKSRKASAFSWAEVAQEPSPSWMAGIAFRRCLMVAAE</sequence>
<comment type="caution">
    <text evidence="2">The sequence shown here is derived from an EMBL/GenBank/DDBJ whole genome shotgun (WGS) entry which is preliminary data.</text>
</comment>
<evidence type="ECO:0000313" key="2">
    <source>
        <dbReference type="EMBL" id="KAG8064321.1"/>
    </source>
</evidence>
<dbReference type="Proteomes" id="UP000729402">
    <property type="component" value="Unassembled WGS sequence"/>
</dbReference>
<proteinExistence type="predicted"/>
<keyword evidence="3" id="KW-1185">Reference proteome</keyword>
<accession>A0A8J5VMV0</accession>
<reference evidence="2" key="2">
    <citation type="submission" date="2021-02" db="EMBL/GenBank/DDBJ databases">
        <authorList>
            <person name="Kimball J.A."/>
            <person name="Haas M.W."/>
            <person name="Macchietto M."/>
            <person name="Kono T."/>
            <person name="Duquette J."/>
            <person name="Shao M."/>
        </authorList>
    </citation>
    <scope>NUCLEOTIDE SEQUENCE</scope>
    <source>
        <tissue evidence="2">Fresh leaf tissue</tissue>
    </source>
</reference>